<dbReference type="Pfam" id="PF00890">
    <property type="entry name" value="FAD_binding_2"/>
    <property type="match status" value="1"/>
</dbReference>
<dbReference type="NCBIfam" id="TIGR01813">
    <property type="entry name" value="flavo_cyto_c"/>
    <property type="match status" value="1"/>
</dbReference>
<feature type="domain" description="FAD-dependent oxidoreductase 2 FAD-binding" evidence="7">
    <location>
        <begin position="36"/>
        <end position="462"/>
    </location>
</feature>
<dbReference type="PANTHER" id="PTHR43400">
    <property type="entry name" value="FUMARATE REDUCTASE"/>
    <property type="match status" value="1"/>
</dbReference>
<dbReference type="GO" id="GO:0010181">
    <property type="term" value="F:FMN binding"/>
    <property type="evidence" value="ECO:0007669"/>
    <property type="project" value="InterPro"/>
</dbReference>
<keyword evidence="6" id="KW-0732">Signal</keyword>
<dbReference type="OMA" id="LRQWDIQ"/>
<dbReference type="InterPro" id="IPR027477">
    <property type="entry name" value="Succ_DH/fumarate_Rdtase_cat_sf"/>
</dbReference>
<comment type="similarity">
    <text evidence="1 6">Belongs to the FAD-dependent oxidoreductase 2 family. FRD/SDH subfamily.</text>
</comment>
<dbReference type="Gene3D" id="3.50.50.60">
    <property type="entry name" value="FAD/NAD(P)-binding domain"/>
    <property type="match status" value="1"/>
</dbReference>
<dbReference type="SUPFAM" id="SSF56425">
    <property type="entry name" value="Succinate dehydrogenase/fumarate reductase flavoprotein, catalytic domain"/>
    <property type="match status" value="1"/>
</dbReference>
<protein>
    <recommendedName>
        <fullName evidence="6">Fumarate reductase</fullName>
        <ecNumber evidence="6">1.3.1.6</ecNumber>
    </recommendedName>
</protein>
<dbReference type="EC" id="1.3.1.6" evidence="6"/>
<evidence type="ECO:0000313" key="9">
    <source>
        <dbReference type="Proteomes" id="UP000189513"/>
    </source>
</evidence>
<dbReference type="InterPro" id="IPR003953">
    <property type="entry name" value="FAD-dep_OxRdtase_2_FAD-bd"/>
</dbReference>
<dbReference type="STRING" id="36022.A0A1V2LCM7"/>
<evidence type="ECO:0000259" key="7">
    <source>
        <dbReference type="Pfam" id="PF00890"/>
    </source>
</evidence>
<dbReference type="Gene3D" id="3.90.700.10">
    <property type="entry name" value="Succinate dehydrogenase/fumarate reductase flavoprotein, catalytic domain"/>
    <property type="match status" value="1"/>
</dbReference>
<feature type="signal peptide" evidence="6">
    <location>
        <begin position="1"/>
        <end position="20"/>
    </location>
</feature>
<comment type="cofactor">
    <cofactor evidence="6">
        <name>FAD</name>
        <dbReference type="ChEBI" id="CHEBI:57692"/>
    </cofactor>
    <text evidence="6">Binds 1 FAD per monomer.</text>
</comment>
<comment type="caution">
    <text evidence="8">The sequence shown here is derived from an EMBL/GenBank/DDBJ whole genome shotgun (WGS) entry which is preliminary data.</text>
</comment>
<gene>
    <name evidence="8" type="ORF">BON22_0670</name>
</gene>
<comment type="function">
    <text evidence="6">Irreversibly catalyzes the reduction of fumarate to succinate.</text>
</comment>
<dbReference type="FunFam" id="3.90.700.10:FF:000007">
    <property type="entry name" value="NADH-dependent fumarate reductase"/>
    <property type="match status" value="1"/>
</dbReference>
<organism evidence="8 9">
    <name type="scientific">Cyberlindnera fabianii</name>
    <name type="common">Yeast</name>
    <name type="synonym">Hansenula fabianii</name>
    <dbReference type="NCBI Taxonomy" id="36022"/>
    <lineage>
        <taxon>Eukaryota</taxon>
        <taxon>Fungi</taxon>
        <taxon>Dikarya</taxon>
        <taxon>Ascomycota</taxon>
        <taxon>Saccharomycotina</taxon>
        <taxon>Saccharomycetes</taxon>
        <taxon>Phaffomycetales</taxon>
        <taxon>Phaffomycetaceae</taxon>
        <taxon>Cyberlindnera</taxon>
    </lineage>
</organism>
<dbReference type="GO" id="GO:0016156">
    <property type="term" value="F:fumarate reductase (NADH) activity"/>
    <property type="evidence" value="ECO:0007669"/>
    <property type="project" value="UniProtKB-EC"/>
</dbReference>
<accession>A0A1V2LCM7</accession>
<keyword evidence="2 6" id="KW-0285">Flavoprotein</keyword>
<evidence type="ECO:0000256" key="3">
    <source>
        <dbReference type="ARBA" id="ARBA00022827"/>
    </source>
</evidence>
<evidence type="ECO:0000256" key="4">
    <source>
        <dbReference type="ARBA" id="ARBA00023002"/>
    </source>
</evidence>
<dbReference type="SUPFAM" id="SSF51905">
    <property type="entry name" value="FAD/NAD(P)-binding domain"/>
    <property type="match status" value="1"/>
</dbReference>
<evidence type="ECO:0000256" key="1">
    <source>
        <dbReference type="ARBA" id="ARBA00008040"/>
    </source>
</evidence>
<comment type="catalytic activity">
    <reaction evidence="5 6">
        <text>succinate + NAD(+) = fumarate + NADH + H(+)</text>
        <dbReference type="Rhea" id="RHEA:18281"/>
        <dbReference type="ChEBI" id="CHEBI:15378"/>
        <dbReference type="ChEBI" id="CHEBI:29806"/>
        <dbReference type="ChEBI" id="CHEBI:30031"/>
        <dbReference type="ChEBI" id="CHEBI:57540"/>
        <dbReference type="ChEBI" id="CHEBI:57945"/>
        <dbReference type="EC" id="1.3.1.6"/>
    </reaction>
</comment>
<evidence type="ECO:0000256" key="6">
    <source>
        <dbReference type="RuleBase" id="RU366062"/>
    </source>
</evidence>
<evidence type="ECO:0000256" key="5">
    <source>
        <dbReference type="ARBA" id="ARBA00050832"/>
    </source>
</evidence>
<name>A0A1V2LCM7_CYBFA</name>
<proteinExistence type="inferred from homology"/>
<evidence type="ECO:0000313" key="8">
    <source>
        <dbReference type="EMBL" id="ONH69617.1"/>
    </source>
</evidence>
<keyword evidence="3 6" id="KW-0274">FAD</keyword>
<dbReference type="InterPro" id="IPR036188">
    <property type="entry name" value="FAD/NAD-bd_sf"/>
</dbReference>
<evidence type="ECO:0000256" key="2">
    <source>
        <dbReference type="ARBA" id="ARBA00022630"/>
    </source>
</evidence>
<reference evidence="9" key="1">
    <citation type="journal article" date="2017" name="Genome Announc.">
        <title>Genome sequences of Cyberlindnera fabianii 65, Pichia kudriavzevii 129, and Saccharomyces cerevisiae 131 isolated from fermented masau fruits in Zimbabwe.</title>
        <authorList>
            <person name="van Rijswijck I.M.H."/>
            <person name="Derks M.F.L."/>
            <person name="Abee T."/>
            <person name="de Ridder D."/>
            <person name="Smid E.J."/>
        </authorList>
    </citation>
    <scope>NUCLEOTIDE SEQUENCE [LARGE SCALE GENOMIC DNA]</scope>
    <source>
        <strain evidence="9">65</strain>
    </source>
</reference>
<feature type="chain" id="PRO_5022268069" description="Fumarate reductase" evidence="6">
    <location>
        <begin position="21"/>
        <end position="477"/>
    </location>
</feature>
<keyword evidence="4 6" id="KW-0560">Oxidoreductase</keyword>
<dbReference type="AlphaFoldDB" id="A0A1V2LCM7"/>
<dbReference type="EMBL" id="MPUK01000001">
    <property type="protein sequence ID" value="ONH69617.1"/>
    <property type="molecule type" value="Genomic_DNA"/>
</dbReference>
<dbReference type="InterPro" id="IPR050315">
    <property type="entry name" value="FAD-oxidoreductase_2"/>
</dbReference>
<dbReference type="Proteomes" id="UP000189513">
    <property type="component" value="Unassembled WGS sequence"/>
</dbReference>
<sequence length="477" mass="52574">MKIALLVALIAFTIWRIITQQQQQQQQEPHTMHQPVVVVGTGLAGLTSTYNLLQRQIPVILIEKTDKFGGNSMKASSGINGAYTSTQERLGINDTVESFLSDTSKSGGKLGNTTLQRALVNDSKRAITWLQEDIGVPLDVVNRLGGHSNSRTHRSEGIPPGFEIISKLKKKVEAIPHLDVRLKSKLIGIDVVNHDVKGVEYIDLDTGKNVKVETENVIMATGGFGFSKELLKKYKPEFVHLPTTNGEQTLGEGQVLLENVGAELIDMDQVQIHPTGFIKQDDRDNNWKFLAAESLRGVGGVLLNENLDRFVNELTTRDKVSQAILSQEGTKAYLVLNEDMYNEFKFQIDFYMKMNLIKKTTLAERFSEKAQHAVEVLTEYSSTDAHAHPRDHKAHVFKGVDKNTTLYIGEVTPVVHFTMGGVKINENGQVMSKGGQVVKGLYAAGEVSGGVHGQNRLGGNSLLECVVFGKRAADDIK</sequence>
<keyword evidence="9" id="KW-1185">Reference proteome</keyword>
<dbReference type="VEuPathDB" id="FungiDB:BON22_0670"/>
<dbReference type="InterPro" id="IPR010960">
    <property type="entry name" value="Flavocytochrome_c"/>
</dbReference>
<dbReference type="PANTHER" id="PTHR43400:SF7">
    <property type="entry name" value="FAD-DEPENDENT OXIDOREDUCTASE 2 FAD BINDING DOMAIN-CONTAINING PROTEIN"/>
    <property type="match status" value="1"/>
</dbReference>